<proteinExistence type="inferred from homology"/>
<evidence type="ECO:0008006" key="7">
    <source>
        <dbReference type="Google" id="ProtNLM"/>
    </source>
</evidence>
<dbReference type="OrthoDB" id="10266364at2759"/>
<evidence type="ECO:0000256" key="2">
    <source>
        <dbReference type="ARBA" id="ARBA00008639"/>
    </source>
</evidence>
<dbReference type="GO" id="GO:0019148">
    <property type="term" value="F:D-cysteine desulfhydrase activity"/>
    <property type="evidence" value="ECO:0007669"/>
    <property type="project" value="TreeGrafter"/>
</dbReference>
<evidence type="ECO:0000313" key="5">
    <source>
        <dbReference type="EMBL" id="PKA59673.1"/>
    </source>
</evidence>
<comment type="cofactor">
    <cofactor evidence="1">
        <name>pyridoxal 5'-phosphate</name>
        <dbReference type="ChEBI" id="CHEBI:597326"/>
    </cofactor>
</comment>
<dbReference type="Gene3D" id="3.40.50.1100">
    <property type="match status" value="1"/>
</dbReference>
<dbReference type="InterPro" id="IPR027278">
    <property type="entry name" value="ACCD_DCysDesulf"/>
</dbReference>
<keyword evidence="6" id="KW-1185">Reference proteome</keyword>
<dbReference type="Proteomes" id="UP000236161">
    <property type="component" value="Unassembled WGS sequence"/>
</dbReference>
<evidence type="ECO:0000256" key="1">
    <source>
        <dbReference type="ARBA" id="ARBA00001933"/>
    </source>
</evidence>
<comment type="similarity">
    <text evidence="2">Belongs to the ACC deaminase/D-cysteine desulfhydrase family.</text>
</comment>
<feature type="signal peptide" evidence="4">
    <location>
        <begin position="1"/>
        <end position="24"/>
    </location>
</feature>
<reference evidence="5 6" key="1">
    <citation type="journal article" date="2017" name="Nature">
        <title>The Apostasia genome and the evolution of orchids.</title>
        <authorList>
            <person name="Zhang G.Q."/>
            <person name="Liu K.W."/>
            <person name="Li Z."/>
            <person name="Lohaus R."/>
            <person name="Hsiao Y.Y."/>
            <person name="Niu S.C."/>
            <person name="Wang J.Y."/>
            <person name="Lin Y.C."/>
            <person name="Xu Q."/>
            <person name="Chen L.J."/>
            <person name="Yoshida K."/>
            <person name="Fujiwara S."/>
            <person name="Wang Z.W."/>
            <person name="Zhang Y.Q."/>
            <person name="Mitsuda N."/>
            <person name="Wang M."/>
            <person name="Liu G.H."/>
            <person name="Pecoraro L."/>
            <person name="Huang H.X."/>
            <person name="Xiao X.J."/>
            <person name="Lin M."/>
            <person name="Wu X.Y."/>
            <person name="Wu W.L."/>
            <person name="Chen Y.Y."/>
            <person name="Chang S.B."/>
            <person name="Sakamoto S."/>
            <person name="Ohme-Takagi M."/>
            <person name="Yagi M."/>
            <person name="Zeng S.J."/>
            <person name="Shen C.Y."/>
            <person name="Yeh C.M."/>
            <person name="Luo Y.B."/>
            <person name="Tsai W.C."/>
            <person name="Van de Peer Y."/>
            <person name="Liu Z.J."/>
        </authorList>
    </citation>
    <scope>NUCLEOTIDE SEQUENCE [LARGE SCALE GENOMIC DNA]</scope>
    <source>
        <strain evidence="6">cv. Shenzhen</strain>
        <tissue evidence="5">Stem</tissue>
    </source>
</reference>
<accession>A0A2I0AVU9</accession>
<dbReference type="SUPFAM" id="SSF53686">
    <property type="entry name" value="Tryptophan synthase beta subunit-like PLP-dependent enzymes"/>
    <property type="match status" value="1"/>
</dbReference>
<dbReference type="EMBL" id="KZ451944">
    <property type="protein sequence ID" value="PKA59673.1"/>
    <property type="molecule type" value="Genomic_DNA"/>
</dbReference>
<feature type="chain" id="PRO_5014156907" description="1-aminocyclopropane-1-carboxylate deaminase" evidence="4">
    <location>
        <begin position="25"/>
        <end position="178"/>
    </location>
</feature>
<name>A0A2I0AVU9_9ASPA</name>
<evidence type="ECO:0000256" key="4">
    <source>
        <dbReference type="SAM" id="SignalP"/>
    </source>
</evidence>
<keyword evidence="4" id="KW-0732">Signal</keyword>
<evidence type="ECO:0000256" key="3">
    <source>
        <dbReference type="ARBA" id="ARBA00022898"/>
    </source>
</evidence>
<keyword evidence="3" id="KW-0663">Pyridoxal phosphate</keyword>
<dbReference type="PANTHER" id="PTHR43780">
    <property type="entry name" value="1-AMINOCYCLOPROPANE-1-CARBOXYLATE DEAMINASE-RELATED"/>
    <property type="match status" value="1"/>
</dbReference>
<organism evidence="5 6">
    <name type="scientific">Apostasia shenzhenica</name>
    <dbReference type="NCBI Taxonomy" id="1088818"/>
    <lineage>
        <taxon>Eukaryota</taxon>
        <taxon>Viridiplantae</taxon>
        <taxon>Streptophyta</taxon>
        <taxon>Embryophyta</taxon>
        <taxon>Tracheophyta</taxon>
        <taxon>Spermatophyta</taxon>
        <taxon>Magnoliopsida</taxon>
        <taxon>Liliopsida</taxon>
        <taxon>Asparagales</taxon>
        <taxon>Orchidaceae</taxon>
        <taxon>Apostasioideae</taxon>
        <taxon>Apostasia</taxon>
    </lineage>
</organism>
<dbReference type="PANTHER" id="PTHR43780:SF7">
    <property type="entry name" value="D-CYSTEINE DESULFHYDRASE 2, MITOCHONDRIAL"/>
    <property type="match status" value="1"/>
</dbReference>
<gene>
    <name evidence="5" type="ORF">AXF42_Ash011797</name>
</gene>
<sequence length="178" mass="20351">MFNSEPFIAFGLWLFHVIANRNLAFFSPQGSCQLTKLALWHIIHGLPWRVTAVMLADTLEWYRDHEKCLISEFKRIFLSGFPDSILDQLGDSIVNWVERVPRRRFGKILNGDIVLCRHIAKQTGILLDPIYTLAAWEHSVLLSLEAEKDSDIVMLHTGGTLGLFGIAQRRPEEFLYAG</sequence>
<dbReference type="STRING" id="1088818.A0A2I0AVU9"/>
<evidence type="ECO:0000313" key="6">
    <source>
        <dbReference type="Proteomes" id="UP000236161"/>
    </source>
</evidence>
<dbReference type="InterPro" id="IPR036052">
    <property type="entry name" value="TrpB-like_PALP_sf"/>
</dbReference>
<dbReference type="AlphaFoldDB" id="A0A2I0AVU9"/>
<protein>
    <recommendedName>
        <fullName evidence="7">1-aminocyclopropane-1-carboxylate deaminase</fullName>
    </recommendedName>
</protein>